<dbReference type="CDD" id="cd05157">
    <property type="entry name" value="ETNK_euk"/>
    <property type="match status" value="1"/>
</dbReference>
<evidence type="ECO:0000256" key="5">
    <source>
        <dbReference type="ARBA" id="ARBA00038874"/>
    </source>
</evidence>
<dbReference type="EMBL" id="JAKMXF010000011">
    <property type="protein sequence ID" value="KAI6661577.1"/>
    <property type="molecule type" value="Genomic_DNA"/>
</dbReference>
<evidence type="ECO:0000256" key="1">
    <source>
        <dbReference type="ARBA" id="ARBA00023209"/>
    </source>
</evidence>
<dbReference type="GO" id="GO:0006646">
    <property type="term" value="P:phosphatidylethanolamine biosynthetic process"/>
    <property type="evidence" value="ECO:0007669"/>
    <property type="project" value="TreeGrafter"/>
</dbReference>
<dbReference type="InterPro" id="IPR011009">
    <property type="entry name" value="Kinase-like_dom_sf"/>
</dbReference>
<dbReference type="Proteomes" id="UP001165289">
    <property type="component" value="Unassembled WGS sequence"/>
</dbReference>
<comment type="pathway">
    <text evidence="3">Phospholipid metabolism; phosphatidylethanolamine biosynthesis; phosphatidylethanolamine from ethanolamine: step 1/3.</text>
</comment>
<dbReference type="Pfam" id="PF01633">
    <property type="entry name" value="Choline_kinase"/>
    <property type="match status" value="1"/>
</dbReference>
<accession>A0AAV7KJN1</accession>
<organism evidence="6 7">
    <name type="scientific">Oopsacas minuta</name>
    <dbReference type="NCBI Taxonomy" id="111878"/>
    <lineage>
        <taxon>Eukaryota</taxon>
        <taxon>Metazoa</taxon>
        <taxon>Porifera</taxon>
        <taxon>Hexactinellida</taxon>
        <taxon>Hexasterophora</taxon>
        <taxon>Lyssacinosida</taxon>
        <taxon>Leucopsacidae</taxon>
        <taxon>Oopsacas</taxon>
    </lineage>
</organism>
<keyword evidence="2" id="KW-1208">Phospholipid metabolism</keyword>
<evidence type="ECO:0000313" key="6">
    <source>
        <dbReference type="EMBL" id="KAI6661577.1"/>
    </source>
</evidence>
<dbReference type="AlphaFoldDB" id="A0AAV7KJN1"/>
<dbReference type="Gene3D" id="3.30.200.20">
    <property type="entry name" value="Phosphorylase Kinase, domain 1"/>
    <property type="match status" value="1"/>
</dbReference>
<keyword evidence="1" id="KW-0443">Lipid metabolism</keyword>
<reference evidence="6 7" key="1">
    <citation type="journal article" date="2023" name="BMC Biol.">
        <title>The compact genome of the sponge Oopsacas minuta (Hexactinellida) is lacking key metazoan core genes.</title>
        <authorList>
            <person name="Santini S."/>
            <person name="Schenkelaars Q."/>
            <person name="Jourda C."/>
            <person name="Duchesne M."/>
            <person name="Belahbib H."/>
            <person name="Rocher C."/>
            <person name="Selva M."/>
            <person name="Riesgo A."/>
            <person name="Vervoort M."/>
            <person name="Leys S.P."/>
            <person name="Kodjabachian L."/>
            <person name="Le Bivic A."/>
            <person name="Borchiellini C."/>
            <person name="Claverie J.M."/>
            <person name="Renard E."/>
        </authorList>
    </citation>
    <scope>NUCLEOTIDE SEQUENCE [LARGE SCALE GENOMIC DNA]</scope>
    <source>
        <strain evidence="6">SPO-2</strain>
    </source>
</reference>
<evidence type="ECO:0000313" key="7">
    <source>
        <dbReference type="Proteomes" id="UP001165289"/>
    </source>
</evidence>
<dbReference type="PANTHER" id="PTHR22603:SF66">
    <property type="entry name" value="ETHANOLAMINE KINASE"/>
    <property type="match status" value="1"/>
</dbReference>
<sequence>MATDTPKYYLNAPYQDITISLKSADISTDVINLVITIKPCWKGKSLKTKLFTDGISNKLIGCYHGDKISAGNCVIVRINGFGTDKIIDRDNEIKTFNILSSIKCLNSSKLLTVFVNGLCYEYLDGDVLDENNVRDPHIAKLIAKQMANMHNLCKRIPTPITAEYGINIAKFLANMPKGFADSYKQKLFEKFPKISVLESEINIITSAIEKLNLPLVLCHNDLLLANILYDKYTDSIKFIDFEYSAFNYNCYDIGNHFAEYAGINEVDYSRYPDKEYQLEWLRNYLEQVYFLQSKDPKTITDAELQTLYIGVNLSSLAAHLYWTLWSIYQASNSTIDFDFLAYGKLRIDEYMSKKNLSLVLLQTVDKHENY</sequence>
<gene>
    <name evidence="6" type="ORF">LOD99_13450</name>
</gene>
<dbReference type="EC" id="2.7.1.82" evidence="5"/>
<comment type="similarity">
    <text evidence="4">Belongs to the choline/ethanolamine kinase family.</text>
</comment>
<dbReference type="GO" id="GO:0005737">
    <property type="term" value="C:cytoplasm"/>
    <property type="evidence" value="ECO:0007669"/>
    <property type="project" value="TreeGrafter"/>
</dbReference>
<protein>
    <recommendedName>
        <fullName evidence="5">ethanolamine kinase</fullName>
        <ecNumber evidence="5">2.7.1.82</ecNumber>
    </recommendedName>
</protein>
<proteinExistence type="inferred from homology"/>
<dbReference type="GO" id="GO:0004305">
    <property type="term" value="F:ethanolamine kinase activity"/>
    <property type="evidence" value="ECO:0007669"/>
    <property type="project" value="UniProtKB-EC"/>
</dbReference>
<dbReference type="SUPFAM" id="SSF56112">
    <property type="entry name" value="Protein kinase-like (PK-like)"/>
    <property type="match status" value="1"/>
</dbReference>
<keyword evidence="1" id="KW-0444">Lipid biosynthesis</keyword>
<keyword evidence="6" id="KW-0808">Transferase</keyword>
<keyword evidence="7" id="KW-1185">Reference proteome</keyword>
<name>A0AAV7KJN1_9METZ</name>
<dbReference type="Gene3D" id="3.90.1200.10">
    <property type="match status" value="1"/>
</dbReference>
<evidence type="ECO:0000256" key="4">
    <source>
        <dbReference type="ARBA" id="ARBA00038211"/>
    </source>
</evidence>
<keyword evidence="1" id="KW-0594">Phospholipid biosynthesis</keyword>
<evidence type="ECO:0000256" key="3">
    <source>
        <dbReference type="ARBA" id="ARBA00037883"/>
    </source>
</evidence>
<evidence type="ECO:0000256" key="2">
    <source>
        <dbReference type="ARBA" id="ARBA00023264"/>
    </source>
</evidence>
<dbReference type="PANTHER" id="PTHR22603">
    <property type="entry name" value="CHOLINE/ETHANOALAMINE KINASE"/>
    <property type="match status" value="1"/>
</dbReference>
<keyword evidence="6" id="KW-0418">Kinase</keyword>
<comment type="caution">
    <text evidence="6">The sequence shown here is derived from an EMBL/GenBank/DDBJ whole genome shotgun (WGS) entry which is preliminary data.</text>
</comment>